<feature type="region of interest" description="Disordered" evidence="1">
    <location>
        <begin position="1"/>
        <end position="32"/>
    </location>
</feature>
<dbReference type="EMBL" id="CAAE01013907">
    <property type="protein sequence ID" value="CAF95691.1"/>
    <property type="molecule type" value="Genomic_DNA"/>
</dbReference>
<sequence>GRMAEGSPSTSALEPRICASTTKPEWSPENSGGCAFRDFLSKELPNTVDLS</sequence>
<reference evidence="2" key="1">
    <citation type="journal article" date="2004" name="Nature">
        <title>Genome duplication in the teleost fish Tetraodon nigroviridis reveals the early vertebrate proto-karyotype.</title>
        <authorList>
            <person name="Jaillon O."/>
            <person name="Aury J.-M."/>
            <person name="Brunet F."/>
            <person name="Petit J.-L."/>
            <person name="Stange-Thomann N."/>
            <person name="Mauceli E."/>
            <person name="Bouneau L."/>
            <person name="Fischer C."/>
            <person name="Ozouf-Costaz C."/>
            <person name="Bernot A."/>
            <person name="Nicaud S."/>
            <person name="Jaffe D."/>
            <person name="Fisher S."/>
            <person name="Lutfalla G."/>
            <person name="Dossat C."/>
            <person name="Segurens B."/>
            <person name="Dasilva C."/>
            <person name="Salanoubat M."/>
            <person name="Levy M."/>
            <person name="Boudet N."/>
            <person name="Castellano S."/>
            <person name="Anthouard V."/>
            <person name="Jubin C."/>
            <person name="Castelli V."/>
            <person name="Katinka M."/>
            <person name="Vacherie B."/>
            <person name="Biemont C."/>
            <person name="Skalli Z."/>
            <person name="Cattolico L."/>
            <person name="Poulain J."/>
            <person name="De Berardinis V."/>
            <person name="Cruaud C."/>
            <person name="Duprat S."/>
            <person name="Brottier P."/>
            <person name="Coutanceau J.-P."/>
            <person name="Gouzy J."/>
            <person name="Parra G."/>
            <person name="Lardier G."/>
            <person name="Chapple C."/>
            <person name="McKernan K.J."/>
            <person name="McEwan P."/>
            <person name="Bosak S."/>
            <person name="Kellis M."/>
            <person name="Volff J.-N."/>
            <person name="Guigo R."/>
            <person name="Zody M.C."/>
            <person name="Mesirov J."/>
            <person name="Lindblad-Toh K."/>
            <person name="Birren B."/>
            <person name="Nusbaum C."/>
            <person name="Kahn D."/>
            <person name="Robinson-Rechavi M."/>
            <person name="Laudet V."/>
            <person name="Schachter V."/>
            <person name="Quetier F."/>
            <person name="Saurin W."/>
            <person name="Scarpelli C."/>
            <person name="Wincker P."/>
            <person name="Lander E.S."/>
            <person name="Weissenbach J."/>
            <person name="Roest Crollius H."/>
        </authorList>
    </citation>
    <scope>NUCLEOTIDE SEQUENCE [LARGE SCALE GENOMIC DNA]</scope>
</reference>
<dbReference type="KEGG" id="tng:GSTEN00012439G001"/>
<accession>Q4SUJ1</accession>
<comment type="caution">
    <text evidence="2">The sequence shown here is derived from an EMBL/GenBank/DDBJ whole genome shotgun (WGS) entry which is preliminary data.</text>
</comment>
<name>Q4SUJ1_TETNG</name>
<feature type="compositionally biased region" description="Polar residues" evidence="1">
    <location>
        <begin position="19"/>
        <end position="30"/>
    </location>
</feature>
<evidence type="ECO:0000313" key="2">
    <source>
        <dbReference type="EMBL" id="CAF95691.1"/>
    </source>
</evidence>
<reference evidence="2" key="2">
    <citation type="submission" date="2004-02" db="EMBL/GenBank/DDBJ databases">
        <authorList>
            <consortium name="Genoscope"/>
            <consortium name="Whitehead Institute Centre for Genome Research"/>
        </authorList>
    </citation>
    <scope>NUCLEOTIDE SEQUENCE</scope>
</reference>
<gene>
    <name evidence="2" type="ORF">GSTENG00012439001</name>
</gene>
<evidence type="ECO:0000256" key="1">
    <source>
        <dbReference type="SAM" id="MobiDB-lite"/>
    </source>
</evidence>
<organism evidence="2">
    <name type="scientific">Tetraodon nigroviridis</name>
    <name type="common">Spotted green pufferfish</name>
    <name type="synonym">Chelonodon nigroviridis</name>
    <dbReference type="NCBI Taxonomy" id="99883"/>
    <lineage>
        <taxon>Eukaryota</taxon>
        <taxon>Metazoa</taxon>
        <taxon>Chordata</taxon>
        <taxon>Craniata</taxon>
        <taxon>Vertebrata</taxon>
        <taxon>Euteleostomi</taxon>
        <taxon>Actinopterygii</taxon>
        <taxon>Neopterygii</taxon>
        <taxon>Teleostei</taxon>
        <taxon>Neoteleostei</taxon>
        <taxon>Acanthomorphata</taxon>
        <taxon>Eupercaria</taxon>
        <taxon>Tetraodontiformes</taxon>
        <taxon>Tetradontoidea</taxon>
        <taxon>Tetraodontidae</taxon>
        <taxon>Tetraodon</taxon>
    </lineage>
</organism>
<feature type="non-terminal residue" evidence="2">
    <location>
        <position position="1"/>
    </location>
</feature>
<proteinExistence type="predicted"/>
<protein>
    <submittedName>
        <fullName evidence="2">(spotted green pufferfish) hypothetical protein</fullName>
    </submittedName>
</protein>
<dbReference type="AlphaFoldDB" id="Q4SUJ1"/>